<gene>
    <name evidence="2" type="ORF">WCD41_28550</name>
</gene>
<comment type="caution">
    <text evidence="2">The sequence shown here is derived from an EMBL/GenBank/DDBJ whole genome shotgun (WGS) entry which is preliminary data.</text>
</comment>
<name>A0ABU8NGD1_9PSEU</name>
<feature type="transmembrane region" description="Helical" evidence="1">
    <location>
        <begin position="34"/>
        <end position="59"/>
    </location>
</feature>
<evidence type="ECO:0000313" key="2">
    <source>
        <dbReference type="EMBL" id="MEJ2890439.1"/>
    </source>
</evidence>
<evidence type="ECO:0000313" key="3">
    <source>
        <dbReference type="Proteomes" id="UP001370100"/>
    </source>
</evidence>
<organism evidence="2 3">
    <name type="scientific">Actinomycetospora aeridis</name>
    <dbReference type="NCBI Taxonomy" id="3129231"/>
    <lineage>
        <taxon>Bacteria</taxon>
        <taxon>Bacillati</taxon>
        <taxon>Actinomycetota</taxon>
        <taxon>Actinomycetes</taxon>
        <taxon>Pseudonocardiales</taxon>
        <taxon>Pseudonocardiaceae</taxon>
        <taxon>Actinomycetospora</taxon>
    </lineage>
</organism>
<keyword evidence="1" id="KW-0472">Membrane</keyword>
<dbReference type="InterPro" id="IPR021315">
    <property type="entry name" value="Gap/Sap"/>
</dbReference>
<keyword evidence="1" id="KW-1133">Transmembrane helix</keyword>
<reference evidence="2 3" key="1">
    <citation type="submission" date="2024-03" db="EMBL/GenBank/DDBJ databases">
        <title>Actinomycetospora sp. OC33-EN06, a novel actinomycete isolated from wild orchid (Aerides multiflora).</title>
        <authorList>
            <person name="Suriyachadkun C."/>
        </authorList>
    </citation>
    <scope>NUCLEOTIDE SEQUENCE [LARGE SCALE GENOMIC DNA]</scope>
    <source>
        <strain evidence="2 3">OC33-EN06</strain>
    </source>
</reference>
<feature type="transmembrane region" description="Helical" evidence="1">
    <location>
        <begin position="71"/>
        <end position="91"/>
    </location>
</feature>
<dbReference type="EMBL" id="JBBEGL010000013">
    <property type="protein sequence ID" value="MEJ2890439.1"/>
    <property type="molecule type" value="Genomic_DNA"/>
</dbReference>
<accession>A0ABU8NGD1</accession>
<dbReference type="RefSeq" id="WP_337718636.1">
    <property type="nucleotide sequence ID" value="NZ_JBBEGL010000013.1"/>
</dbReference>
<feature type="transmembrane region" description="Helical" evidence="1">
    <location>
        <begin position="131"/>
        <end position="154"/>
    </location>
</feature>
<evidence type="ECO:0000256" key="1">
    <source>
        <dbReference type="SAM" id="Phobius"/>
    </source>
</evidence>
<dbReference type="Proteomes" id="UP001370100">
    <property type="component" value="Unassembled WGS sequence"/>
</dbReference>
<feature type="transmembrane region" description="Helical" evidence="1">
    <location>
        <begin position="207"/>
        <end position="223"/>
    </location>
</feature>
<feature type="transmembrane region" description="Helical" evidence="1">
    <location>
        <begin position="166"/>
        <end position="186"/>
    </location>
</feature>
<sequence length="231" mass="24537">MSPEALVLGLVSAVRGVTLAIVYALLLTDRARRLLVAYVVAGAAITLGVGIVVVTWLHTGTRSSEATVGRLWVDVVLGVVAVVWAGLHLAGHPIRLRRPRRDPGREPKRERSTVLPEALDRRLRAPTVPMVIGAGLLTNLPGLYYLAALVAILQTHPGAVDGILQVSVYTLLRFAAPVAAIVLVLLRPDRTLEIVRSAHAWGHRNSRVLLGGLVGAVGVYLVVKGLSGLLG</sequence>
<keyword evidence="3" id="KW-1185">Reference proteome</keyword>
<feature type="transmembrane region" description="Helical" evidence="1">
    <location>
        <begin position="6"/>
        <end position="27"/>
    </location>
</feature>
<dbReference type="Pfam" id="PF11139">
    <property type="entry name" value="SfLAP"/>
    <property type="match status" value="1"/>
</dbReference>
<protein>
    <submittedName>
        <fullName evidence="2">GAP family protein</fullName>
    </submittedName>
</protein>
<proteinExistence type="predicted"/>
<keyword evidence="1" id="KW-0812">Transmembrane</keyword>